<keyword evidence="1" id="KW-0732">Signal</keyword>
<feature type="signal peptide" evidence="1">
    <location>
        <begin position="1"/>
        <end position="19"/>
    </location>
</feature>
<dbReference type="Gene3D" id="1.10.760.10">
    <property type="entry name" value="Cytochrome c-like domain"/>
    <property type="match status" value="1"/>
</dbReference>
<accession>A0ABX0J1S3</accession>
<gene>
    <name evidence="2" type="ORF">FIA58_019780</name>
</gene>
<feature type="chain" id="PRO_5046010517" evidence="1">
    <location>
        <begin position="20"/>
        <end position="100"/>
    </location>
</feature>
<dbReference type="InterPro" id="IPR036909">
    <property type="entry name" value="Cyt_c-like_dom_sf"/>
</dbReference>
<evidence type="ECO:0000313" key="3">
    <source>
        <dbReference type="Proteomes" id="UP000817854"/>
    </source>
</evidence>
<keyword evidence="3" id="KW-1185">Reference proteome</keyword>
<reference evidence="3" key="1">
    <citation type="submission" date="2019-05" db="EMBL/GenBank/DDBJ databases">
        <title>Flavobacterium profundi sp. nov., isolated from a deep-sea seamount.</title>
        <authorList>
            <person name="Zhang D.-C."/>
        </authorList>
    </citation>
    <scope>NUCLEOTIDE SEQUENCE [LARGE SCALE GENOMIC DNA]</scope>
    <source>
        <strain evidence="3">EC11</strain>
    </source>
</reference>
<dbReference type="SUPFAM" id="SSF46626">
    <property type="entry name" value="Cytochrome c"/>
    <property type="match status" value="1"/>
</dbReference>
<reference evidence="2 3" key="2">
    <citation type="submission" date="2019-05" db="EMBL/GenBank/DDBJ databases">
        <authorList>
            <person name="Lianzixin W."/>
        </authorList>
    </citation>
    <scope>NUCLEOTIDE SEQUENCE [LARGE SCALE GENOMIC DNA]</scope>
    <source>
        <strain evidence="2 3">EC11</strain>
    </source>
</reference>
<proteinExistence type="predicted"/>
<sequence length="100" mass="11550">MKLKIAIGLILSLFFVACSSSKKNVVEAIEIKEVEQVHLQPELAQGKVLYENNCGKCHTLHSADKYSKEQWSPIVLRMQKKARVNDEQRELIYNYLVMNK</sequence>
<name>A0ABX0J1S3_9FLAO</name>
<reference evidence="2 3" key="3">
    <citation type="submission" date="2020-02" db="EMBL/GenBank/DDBJ databases">
        <title>Flavobacterium profundi sp. nov., isolated from a deep-sea seamount.</title>
        <authorList>
            <person name="Zhang D.-C."/>
        </authorList>
    </citation>
    <scope>NUCLEOTIDE SEQUENCE [LARGE SCALE GENOMIC DNA]</scope>
    <source>
        <strain evidence="2 3">EC11</strain>
    </source>
</reference>
<organism evidence="2 3">
    <name type="scientific">Flavobacterium jejuense</name>
    <dbReference type="NCBI Taxonomy" id="1544455"/>
    <lineage>
        <taxon>Bacteria</taxon>
        <taxon>Pseudomonadati</taxon>
        <taxon>Bacteroidota</taxon>
        <taxon>Flavobacteriia</taxon>
        <taxon>Flavobacteriales</taxon>
        <taxon>Flavobacteriaceae</taxon>
        <taxon>Flavobacterium</taxon>
    </lineage>
</organism>
<dbReference type="RefSeq" id="WP_140964428.1">
    <property type="nucleotide sequence ID" value="NZ_VEVQ02000019.1"/>
</dbReference>
<evidence type="ECO:0000256" key="1">
    <source>
        <dbReference type="SAM" id="SignalP"/>
    </source>
</evidence>
<dbReference type="Proteomes" id="UP000817854">
    <property type="component" value="Unassembled WGS sequence"/>
</dbReference>
<dbReference type="EMBL" id="VEVQ02000019">
    <property type="protein sequence ID" value="NHN27924.1"/>
    <property type="molecule type" value="Genomic_DNA"/>
</dbReference>
<comment type="caution">
    <text evidence="2">The sequence shown here is derived from an EMBL/GenBank/DDBJ whole genome shotgun (WGS) entry which is preliminary data.</text>
</comment>
<protein>
    <submittedName>
        <fullName evidence="2">Cytochrome c</fullName>
    </submittedName>
</protein>
<dbReference type="PROSITE" id="PS51257">
    <property type="entry name" value="PROKAR_LIPOPROTEIN"/>
    <property type="match status" value="1"/>
</dbReference>
<evidence type="ECO:0000313" key="2">
    <source>
        <dbReference type="EMBL" id="NHN27924.1"/>
    </source>
</evidence>